<evidence type="ECO:0000313" key="2">
    <source>
        <dbReference type="EMBL" id="MBO0344706.1"/>
    </source>
</evidence>
<organism evidence="2 3">
    <name type="scientific">Roseibium limicola</name>
    <dbReference type="NCBI Taxonomy" id="2816037"/>
    <lineage>
        <taxon>Bacteria</taxon>
        <taxon>Pseudomonadati</taxon>
        <taxon>Pseudomonadota</taxon>
        <taxon>Alphaproteobacteria</taxon>
        <taxon>Hyphomicrobiales</taxon>
        <taxon>Stappiaceae</taxon>
        <taxon>Roseibium</taxon>
    </lineage>
</organism>
<proteinExistence type="predicted"/>
<evidence type="ECO:0000259" key="1">
    <source>
        <dbReference type="Pfam" id="PF09917"/>
    </source>
</evidence>
<gene>
    <name evidence="2" type="ORF">J0X15_05710</name>
</gene>
<feature type="domain" description="DUF2147" evidence="1">
    <location>
        <begin position="51"/>
        <end position="159"/>
    </location>
</feature>
<comment type="caution">
    <text evidence="2">The sequence shown here is derived from an EMBL/GenBank/DDBJ whole genome shotgun (WGS) entry which is preliminary data.</text>
</comment>
<sequence>MPLVSDKHFITHASSASFGTRVQKAVQLSVLATGLLLGLGGASSYAADPAGEWVRPSGSSKIRISSCGSSLCGKIIWVRDPRNDVHNPDPTKRDKSLVGLLTVHSMKPTKKTDEWAGKVYNAEDGKTYKGVMTMPSPNKLKLEGCVLGGLICKGETWNRIK</sequence>
<dbReference type="Proteomes" id="UP000664779">
    <property type="component" value="Unassembled WGS sequence"/>
</dbReference>
<reference evidence="2" key="1">
    <citation type="submission" date="2021-03" db="EMBL/GenBank/DDBJ databases">
        <title>Roseibium sp. CAU 1637 isolated from Incheon.</title>
        <authorList>
            <person name="Kim W."/>
        </authorList>
    </citation>
    <scope>NUCLEOTIDE SEQUENCE</scope>
    <source>
        <strain evidence="2">CAU 1637</strain>
    </source>
</reference>
<dbReference type="PANTHER" id="PTHR36919">
    <property type="entry name" value="BLR1215 PROTEIN"/>
    <property type="match status" value="1"/>
</dbReference>
<dbReference type="AlphaFoldDB" id="A0A939J7X5"/>
<dbReference type="Gene3D" id="2.40.128.520">
    <property type="match status" value="1"/>
</dbReference>
<dbReference type="RefSeq" id="WP_206938848.1">
    <property type="nucleotide sequence ID" value="NZ_JAFLNF010000002.1"/>
</dbReference>
<name>A0A939J7X5_9HYPH</name>
<dbReference type="PANTHER" id="PTHR36919:SF2">
    <property type="entry name" value="BLL6627 PROTEIN"/>
    <property type="match status" value="1"/>
</dbReference>
<accession>A0A939J7X5</accession>
<protein>
    <submittedName>
        <fullName evidence="2">DUF2147 domain-containing protein</fullName>
    </submittedName>
</protein>
<keyword evidence="3" id="KW-1185">Reference proteome</keyword>
<dbReference type="Pfam" id="PF09917">
    <property type="entry name" value="DUF2147"/>
    <property type="match status" value="1"/>
</dbReference>
<dbReference type="EMBL" id="JAFLNF010000002">
    <property type="protein sequence ID" value="MBO0344706.1"/>
    <property type="molecule type" value="Genomic_DNA"/>
</dbReference>
<evidence type="ECO:0000313" key="3">
    <source>
        <dbReference type="Proteomes" id="UP000664779"/>
    </source>
</evidence>
<dbReference type="InterPro" id="IPR019223">
    <property type="entry name" value="DUF2147"/>
</dbReference>